<keyword evidence="1" id="KW-0472">Membrane</keyword>
<gene>
    <name evidence="2" type="ORF">Saso_20550</name>
</gene>
<sequence length="192" mass="19385">MRWRPCKEGRHIPVAAFVRGVPGRGRRDYGGPAGRSRLAHRRCRRPPFPEDPLMTRMPGTARCARALLLLLGVSGLVCAGRLAVAAAGFESGALGGPVLAVLLLAAAACGATAVTALAVAARFAEGGGRVRRAAAAVGWGFAVAGAAAGLVHHAAWSAGSAAGALLVGLVGGERARDWFDRGRLSPPSPGGG</sequence>
<evidence type="ECO:0008006" key="4">
    <source>
        <dbReference type="Google" id="ProtNLM"/>
    </source>
</evidence>
<feature type="transmembrane region" description="Helical" evidence="1">
    <location>
        <begin position="99"/>
        <end position="121"/>
    </location>
</feature>
<reference evidence="3" key="1">
    <citation type="submission" date="2023-07" db="EMBL/GenBank/DDBJ databases">
        <title>Whole genome shotgun sequence of Streptomyces cacaoi subsp. asoensis NBRC 13813.</title>
        <authorList>
            <person name="Komaki H."/>
            <person name="Tamura T."/>
        </authorList>
    </citation>
    <scope>NUCLEOTIDE SEQUENCE [LARGE SCALE GENOMIC DNA]</scope>
    <source>
        <strain evidence="3">NBRC 13813</strain>
    </source>
</reference>
<protein>
    <recommendedName>
        <fullName evidence="4">Integral membrane protein</fullName>
    </recommendedName>
</protein>
<evidence type="ECO:0000313" key="2">
    <source>
        <dbReference type="EMBL" id="GHI60405.1"/>
    </source>
</evidence>
<evidence type="ECO:0000313" key="3">
    <source>
        <dbReference type="Proteomes" id="UP000649259"/>
    </source>
</evidence>
<proteinExistence type="predicted"/>
<dbReference type="Proteomes" id="UP000649259">
    <property type="component" value="Unassembled WGS sequence"/>
</dbReference>
<feature type="transmembrane region" description="Helical" evidence="1">
    <location>
        <begin position="133"/>
        <end position="150"/>
    </location>
</feature>
<evidence type="ECO:0000256" key="1">
    <source>
        <dbReference type="SAM" id="Phobius"/>
    </source>
</evidence>
<keyword evidence="1" id="KW-1133">Transmembrane helix</keyword>
<comment type="caution">
    <text evidence="2">The sequence shown here is derived from an EMBL/GenBank/DDBJ whole genome shotgun (WGS) entry which is preliminary data.</text>
</comment>
<keyword evidence="1" id="KW-0812">Transmembrane</keyword>
<dbReference type="EMBL" id="BNEB01000002">
    <property type="protein sequence ID" value="GHI60405.1"/>
    <property type="molecule type" value="Genomic_DNA"/>
</dbReference>
<organism evidence="2 3">
    <name type="scientific">Streptomyces asoensis</name>
    <dbReference type="NCBI Taxonomy" id="249586"/>
    <lineage>
        <taxon>Bacteria</taxon>
        <taxon>Bacillati</taxon>
        <taxon>Actinomycetota</taxon>
        <taxon>Actinomycetes</taxon>
        <taxon>Kitasatosporales</taxon>
        <taxon>Streptomycetaceae</taxon>
        <taxon>Streptomyces</taxon>
    </lineage>
</organism>
<name>A0ABQ3RX94_9ACTN</name>
<keyword evidence="3" id="KW-1185">Reference proteome</keyword>
<feature type="transmembrane region" description="Helical" evidence="1">
    <location>
        <begin position="66"/>
        <end position="87"/>
    </location>
</feature>
<accession>A0ABQ3RX94</accession>